<gene>
    <name evidence="1" type="ORF">D1970_20865</name>
</gene>
<keyword evidence="2" id="KW-1185">Reference proteome</keyword>
<reference evidence="1 2" key="1">
    <citation type="submission" date="2018-08" db="EMBL/GenBank/DDBJ databases">
        <title>Bacillus jemisoniae sp. nov., Bacillus chryseoplanitiae sp. nov., Bacillus resnikiae sp. nov., and Bacillus frankliniae sp. nov., isolated from Viking spacecraft and associated surfaces.</title>
        <authorList>
            <person name="Seuylemezian A."/>
            <person name="Vaishampayan P."/>
        </authorList>
    </citation>
    <scope>NUCLEOTIDE SEQUENCE [LARGE SCALE GENOMIC DNA]</scope>
    <source>
        <strain evidence="1 2">JJ-247</strain>
    </source>
</reference>
<dbReference type="AlphaFoldDB" id="A0A398AWB1"/>
<organism evidence="1 2">
    <name type="scientific">Mesobacillus zeae</name>
    <dbReference type="NCBI Taxonomy" id="1917180"/>
    <lineage>
        <taxon>Bacteria</taxon>
        <taxon>Bacillati</taxon>
        <taxon>Bacillota</taxon>
        <taxon>Bacilli</taxon>
        <taxon>Bacillales</taxon>
        <taxon>Bacillaceae</taxon>
        <taxon>Mesobacillus</taxon>
    </lineage>
</organism>
<protein>
    <submittedName>
        <fullName evidence="1">Uncharacterized protein</fullName>
    </submittedName>
</protein>
<evidence type="ECO:0000313" key="1">
    <source>
        <dbReference type="EMBL" id="RID81881.1"/>
    </source>
</evidence>
<dbReference type="RefSeq" id="WP_182478600.1">
    <property type="nucleotide sequence ID" value="NZ_QWVT01000047.1"/>
</dbReference>
<comment type="caution">
    <text evidence="1">The sequence shown here is derived from an EMBL/GenBank/DDBJ whole genome shotgun (WGS) entry which is preliminary data.</text>
</comment>
<proteinExistence type="predicted"/>
<accession>A0A398AWB1</accession>
<dbReference type="EMBL" id="QWVT01000047">
    <property type="protein sequence ID" value="RID81881.1"/>
    <property type="molecule type" value="Genomic_DNA"/>
</dbReference>
<dbReference type="Proteomes" id="UP000265816">
    <property type="component" value="Unassembled WGS sequence"/>
</dbReference>
<feature type="non-terminal residue" evidence="1">
    <location>
        <position position="1"/>
    </location>
</feature>
<evidence type="ECO:0000313" key="2">
    <source>
        <dbReference type="Proteomes" id="UP000265816"/>
    </source>
</evidence>
<sequence length="74" mass="8563">TLPGKAKEQHIVTVLFLLFQFESWRLVGLVDISQQMVDIRSELIDIAQRMVDISQKLVDISKKLPSQKQRELLT</sequence>
<name>A0A398AWB1_9BACI</name>